<feature type="domain" description="FAD/NAD(P)-binding" evidence="1">
    <location>
        <begin position="44"/>
        <end position="333"/>
    </location>
</feature>
<dbReference type="EMBL" id="KV744869">
    <property type="protein sequence ID" value="OCK83112.1"/>
    <property type="molecule type" value="Genomic_DNA"/>
</dbReference>
<dbReference type="GO" id="GO:0004174">
    <property type="term" value="F:electron-transferring-flavoprotein dehydrogenase activity"/>
    <property type="evidence" value="ECO:0007669"/>
    <property type="project" value="TreeGrafter"/>
</dbReference>
<evidence type="ECO:0000259" key="1">
    <source>
        <dbReference type="Pfam" id="PF07992"/>
    </source>
</evidence>
<dbReference type="Proteomes" id="UP000250266">
    <property type="component" value="Unassembled WGS sequence"/>
</dbReference>
<evidence type="ECO:0000313" key="2">
    <source>
        <dbReference type="EMBL" id="OCK83112.1"/>
    </source>
</evidence>
<dbReference type="PANTHER" id="PTHR43735:SF5">
    <property type="entry name" value="FAD_NAD(P)-BINDING DOMAIN-CONTAINING PROTEIN"/>
    <property type="match status" value="1"/>
</dbReference>
<name>A0A8E2EFP1_9PEZI</name>
<dbReference type="InterPro" id="IPR036188">
    <property type="entry name" value="FAD/NAD-bd_sf"/>
</dbReference>
<dbReference type="GO" id="GO:0005737">
    <property type="term" value="C:cytoplasm"/>
    <property type="evidence" value="ECO:0007669"/>
    <property type="project" value="TreeGrafter"/>
</dbReference>
<dbReference type="PANTHER" id="PTHR43735">
    <property type="entry name" value="APOPTOSIS-INDUCING FACTOR 1"/>
    <property type="match status" value="1"/>
</dbReference>
<dbReference type="Pfam" id="PF07992">
    <property type="entry name" value="Pyr_redox_2"/>
    <property type="match status" value="1"/>
</dbReference>
<keyword evidence="3" id="KW-1185">Reference proteome</keyword>
<sequence>MLKTLILISKLSRLILHKLAENFYQYLHARLHRLTYKSVDSPKNVVVIGASFTGYHVAKLLANSLPTSYRVVVVEKSSHFQFTWVFPRFGVVGGDEHKAFIPYGGYLSGAPDGSYMWLQDAVVEVDERVVTLGGGKKIEYEYLVVATGCQADAPSRTNKEEKADGIDVLRGLQAKIKEANHLIVVGGGPAGVELATDAKGQYPEKTVTLIHSRKTLLHNFGDNLHAAAMKALNELGVRVILGERLVLGSEESGSIALSSGESVSYDLLIRCVGQKPASGIIAQLSPSSITASGYLKVKPTLQLADEKLYNIYAAGDVADSGGYGNSRSAMEQATIVANNILLGIQGKPLVEYKPSWFEDGIELTLGLNKSVLYLQSGAWNFLKNKNSADMVAKCRQCWRMMGAKPYEDEFKRIDPTQKLDSGIEVRE</sequence>
<accession>A0A8E2EFP1</accession>
<dbReference type="Gene3D" id="3.50.50.100">
    <property type="match status" value="1"/>
</dbReference>
<dbReference type="PRINTS" id="PR00368">
    <property type="entry name" value="FADPNR"/>
</dbReference>
<organism evidence="2 3">
    <name type="scientific">Lepidopterella palustris CBS 459.81</name>
    <dbReference type="NCBI Taxonomy" id="1314670"/>
    <lineage>
        <taxon>Eukaryota</taxon>
        <taxon>Fungi</taxon>
        <taxon>Dikarya</taxon>
        <taxon>Ascomycota</taxon>
        <taxon>Pezizomycotina</taxon>
        <taxon>Dothideomycetes</taxon>
        <taxon>Pleosporomycetidae</taxon>
        <taxon>Mytilinidiales</taxon>
        <taxon>Argynnaceae</taxon>
        <taxon>Lepidopterella</taxon>
    </lineage>
</organism>
<dbReference type="OrthoDB" id="202203at2759"/>
<evidence type="ECO:0000313" key="3">
    <source>
        <dbReference type="Proteomes" id="UP000250266"/>
    </source>
</evidence>
<dbReference type="GO" id="GO:0050660">
    <property type="term" value="F:flavin adenine dinucleotide binding"/>
    <property type="evidence" value="ECO:0007669"/>
    <property type="project" value="TreeGrafter"/>
</dbReference>
<reference evidence="2 3" key="1">
    <citation type="journal article" date="2016" name="Nat. Commun.">
        <title>Ectomycorrhizal ecology is imprinted in the genome of the dominant symbiotic fungus Cenococcum geophilum.</title>
        <authorList>
            <consortium name="DOE Joint Genome Institute"/>
            <person name="Peter M."/>
            <person name="Kohler A."/>
            <person name="Ohm R.A."/>
            <person name="Kuo A."/>
            <person name="Krutzmann J."/>
            <person name="Morin E."/>
            <person name="Arend M."/>
            <person name="Barry K.W."/>
            <person name="Binder M."/>
            <person name="Choi C."/>
            <person name="Clum A."/>
            <person name="Copeland A."/>
            <person name="Grisel N."/>
            <person name="Haridas S."/>
            <person name="Kipfer T."/>
            <person name="LaButti K."/>
            <person name="Lindquist E."/>
            <person name="Lipzen A."/>
            <person name="Maire R."/>
            <person name="Meier B."/>
            <person name="Mihaltcheva S."/>
            <person name="Molinier V."/>
            <person name="Murat C."/>
            <person name="Poggeler S."/>
            <person name="Quandt C.A."/>
            <person name="Sperisen C."/>
            <person name="Tritt A."/>
            <person name="Tisserant E."/>
            <person name="Crous P.W."/>
            <person name="Henrissat B."/>
            <person name="Nehls U."/>
            <person name="Egli S."/>
            <person name="Spatafora J.W."/>
            <person name="Grigoriev I.V."/>
            <person name="Martin F.M."/>
        </authorList>
    </citation>
    <scope>NUCLEOTIDE SEQUENCE [LARGE SCALE GENOMIC DNA]</scope>
    <source>
        <strain evidence="2 3">CBS 459.81</strain>
    </source>
</reference>
<dbReference type="InterPro" id="IPR023753">
    <property type="entry name" value="FAD/NAD-binding_dom"/>
</dbReference>
<proteinExistence type="predicted"/>
<dbReference type="PRINTS" id="PR00469">
    <property type="entry name" value="PNDRDTASEII"/>
</dbReference>
<dbReference type="AlphaFoldDB" id="A0A8E2EFP1"/>
<protein>
    <submittedName>
        <fullName evidence="2">Putative disulfide oxidoreductase</fullName>
    </submittedName>
</protein>
<dbReference type="SUPFAM" id="SSF51905">
    <property type="entry name" value="FAD/NAD(P)-binding domain"/>
    <property type="match status" value="1"/>
</dbReference>
<gene>
    <name evidence="2" type="ORF">K432DRAFT_379818</name>
</gene>